<keyword evidence="11" id="KW-1185">Reference proteome</keyword>
<evidence type="ECO:0000256" key="4">
    <source>
        <dbReference type="ARBA" id="ARBA00022692"/>
    </source>
</evidence>
<keyword evidence="5 9" id="KW-1133">Transmembrane helix</keyword>
<reference evidence="10" key="1">
    <citation type="journal article" date="2014" name="Int. J. Syst. Evol. Microbiol.">
        <title>Complete genome of a new Firmicutes species belonging to the dominant human colonic microbiota ('Ruminococcus bicirculans') reveals two chromosomes and a selective capacity to utilize plant glucans.</title>
        <authorList>
            <consortium name="NISC Comparative Sequencing Program"/>
            <person name="Wegmann U."/>
            <person name="Louis P."/>
            <person name="Goesmann A."/>
            <person name="Henrissat B."/>
            <person name="Duncan S.H."/>
            <person name="Flint H.J."/>
        </authorList>
    </citation>
    <scope>NUCLEOTIDE SEQUENCE</scope>
    <source>
        <strain evidence="10">NBRC 107169</strain>
    </source>
</reference>
<keyword evidence="3" id="KW-1003">Cell membrane</keyword>
<name>A0ABQ5UN77_9HYPH</name>
<sequence>MPKAYLYLLIAIVGEVIATSALKAADGFSQTIPSILVVVGYGVAFYYLSLTLKTIPLGITYAVWSGVGIFAVSIVGWVYYRQPLDIAAIAGMAMILGGVLVIHLFSNSTGIH</sequence>
<dbReference type="RefSeq" id="WP_284360765.1">
    <property type="nucleotide sequence ID" value="NZ_BSNI01000001.1"/>
</dbReference>
<keyword evidence="4 8" id="KW-0812">Transmembrane</keyword>
<evidence type="ECO:0000313" key="11">
    <source>
        <dbReference type="Proteomes" id="UP001161405"/>
    </source>
</evidence>
<evidence type="ECO:0000256" key="2">
    <source>
        <dbReference type="ARBA" id="ARBA00022448"/>
    </source>
</evidence>
<dbReference type="Pfam" id="PF00893">
    <property type="entry name" value="Multi_Drug_Res"/>
    <property type="match status" value="1"/>
</dbReference>
<comment type="subcellular location">
    <subcellularLocation>
        <location evidence="1 8">Cell membrane</location>
        <topology evidence="1 8">Multi-pass membrane protein</topology>
    </subcellularLocation>
</comment>
<dbReference type="SUPFAM" id="SSF103481">
    <property type="entry name" value="Multidrug resistance efflux transporter EmrE"/>
    <property type="match status" value="1"/>
</dbReference>
<evidence type="ECO:0000256" key="9">
    <source>
        <dbReference type="SAM" id="Phobius"/>
    </source>
</evidence>
<feature type="transmembrane region" description="Helical" evidence="9">
    <location>
        <begin position="61"/>
        <end position="80"/>
    </location>
</feature>
<accession>A0ABQ5UN77</accession>
<feature type="transmembrane region" description="Helical" evidence="9">
    <location>
        <begin position="86"/>
        <end position="105"/>
    </location>
</feature>
<evidence type="ECO:0000256" key="3">
    <source>
        <dbReference type="ARBA" id="ARBA00022475"/>
    </source>
</evidence>
<evidence type="ECO:0000256" key="7">
    <source>
        <dbReference type="ARBA" id="ARBA00038032"/>
    </source>
</evidence>
<evidence type="ECO:0000256" key="8">
    <source>
        <dbReference type="RuleBase" id="RU003942"/>
    </source>
</evidence>
<comment type="similarity">
    <text evidence="7 8">Belongs to the drug/metabolite transporter (DMT) superfamily. Small multidrug resistance (SMR) (TC 2.A.7.1) family.</text>
</comment>
<evidence type="ECO:0000256" key="1">
    <source>
        <dbReference type="ARBA" id="ARBA00004651"/>
    </source>
</evidence>
<feature type="transmembrane region" description="Helical" evidence="9">
    <location>
        <begin position="28"/>
        <end position="49"/>
    </location>
</feature>
<dbReference type="InterPro" id="IPR037185">
    <property type="entry name" value="EmrE-like"/>
</dbReference>
<evidence type="ECO:0000256" key="6">
    <source>
        <dbReference type="ARBA" id="ARBA00023136"/>
    </source>
</evidence>
<organism evidence="10 11">
    <name type="scientific">Maritalea porphyrae</name>
    <dbReference type="NCBI Taxonomy" id="880732"/>
    <lineage>
        <taxon>Bacteria</taxon>
        <taxon>Pseudomonadati</taxon>
        <taxon>Pseudomonadota</taxon>
        <taxon>Alphaproteobacteria</taxon>
        <taxon>Hyphomicrobiales</taxon>
        <taxon>Devosiaceae</taxon>
        <taxon>Maritalea</taxon>
    </lineage>
</organism>
<reference evidence="10" key="2">
    <citation type="submission" date="2023-01" db="EMBL/GenBank/DDBJ databases">
        <title>Draft genome sequence of Maritalea porphyrae strain NBRC 107169.</title>
        <authorList>
            <person name="Sun Q."/>
            <person name="Mori K."/>
        </authorList>
    </citation>
    <scope>NUCLEOTIDE SEQUENCE</scope>
    <source>
        <strain evidence="10">NBRC 107169</strain>
    </source>
</reference>
<dbReference type="InterPro" id="IPR000390">
    <property type="entry name" value="Small_drug/metabolite_transptr"/>
</dbReference>
<keyword evidence="6 9" id="KW-0472">Membrane</keyword>
<dbReference type="Proteomes" id="UP001161405">
    <property type="component" value="Unassembled WGS sequence"/>
</dbReference>
<dbReference type="Gene3D" id="1.10.3730.20">
    <property type="match status" value="1"/>
</dbReference>
<dbReference type="PANTHER" id="PTHR30561">
    <property type="entry name" value="SMR FAMILY PROTON-DEPENDENT DRUG EFFLUX TRANSPORTER SUGE"/>
    <property type="match status" value="1"/>
</dbReference>
<keyword evidence="2" id="KW-0813">Transport</keyword>
<proteinExistence type="inferred from homology"/>
<protein>
    <submittedName>
        <fullName evidence="10">Multidrug SMR transporter</fullName>
    </submittedName>
</protein>
<dbReference type="InterPro" id="IPR045324">
    <property type="entry name" value="Small_multidrug_res"/>
</dbReference>
<evidence type="ECO:0000313" key="10">
    <source>
        <dbReference type="EMBL" id="GLQ15770.1"/>
    </source>
</evidence>
<evidence type="ECO:0000256" key="5">
    <source>
        <dbReference type="ARBA" id="ARBA00022989"/>
    </source>
</evidence>
<dbReference type="PANTHER" id="PTHR30561:SF1">
    <property type="entry name" value="MULTIDRUG TRANSPORTER EMRE"/>
    <property type="match status" value="1"/>
</dbReference>
<comment type="caution">
    <text evidence="10">The sequence shown here is derived from an EMBL/GenBank/DDBJ whole genome shotgun (WGS) entry which is preliminary data.</text>
</comment>
<gene>
    <name evidence="10" type="primary">qacF</name>
    <name evidence="10" type="ORF">GCM10007879_00190</name>
</gene>
<dbReference type="EMBL" id="BSNI01000001">
    <property type="protein sequence ID" value="GLQ15770.1"/>
    <property type="molecule type" value="Genomic_DNA"/>
</dbReference>